<dbReference type="EMBL" id="CP000749">
    <property type="protein sequence ID" value="ABR71812.1"/>
    <property type="molecule type" value="Genomic_DNA"/>
</dbReference>
<evidence type="ECO:0000313" key="2">
    <source>
        <dbReference type="EMBL" id="ABR71812.1"/>
    </source>
</evidence>
<proteinExistence type="predicted"/>
<evidence type="ECO:0000256" key="1">
    <source>
        <dbReference type="SAM" id="Phobius"/>
    </source>
</evidence>
<organism evidence="2">
    <name type="scientific">Marinomonas sp. (strain MWYL1)</name>
    <dbReference type="NCBI Taxonomy" id="400668"/>
    <lineage>
        <taxon>Bacteria</taxon>
        <taxon>Pseudomonadati</taxon>
        <taxon>Pseudomonadota</taxon>
        <taxon>Gammaproteobacteria</taxon>
        <taxon>Oceanospirillales</taxon>
        <taxon>Oceanospirillaceae</taxon>
        <taxon>Marinomonas</taxon>
    </lineage>
</organism>
<keyword evidence="1" id="KW-0472">Membrane</keyword>
<keyword evidence="1" id="KW-0812">Transmembrane</keyword>
<dbReference type="AlphaFoldDB" id="A6VZD3"/>
<name>A6VZD3_MARMS</name>
<gene>
    <name evidence="2" type="ordered locus">Mmwyl1_2901</name>
</gene>
<dbReference type="HOGENOM" id="CLU_1803865_0_0_6"/>
<dbReference type="KEGG" id="mmw:Mmwyl1_2901"/>
<reference evidence="2" key="1">
    <citation type="submission" date="2007-06" db="EMBL/GenBank/DDBJ databases">
        <title>Complete sequence of Marinomonas sp. MWYL1.</title>
        <authorList>
            <consortium name="US DOE Joint Genome Institute"/>
            <person name="Copeland A."/>
            <person name="Lucas S."/>
            <person name="Lapidus A."/>
            <person name="Barry K."/>
            <person name="Glavina del Rio T."/>
            <person name="Dalin E."/>
            <person name="Tice H."/>
            <person name="Pitluck S."/>
            <person name="Kiss H."/>
            <person name="Brettin T."/>
            <person name="Bruce D."/>
            <person name="Detter J.C."/>
            <person name="Han C."/>
            <person name="Schmutz J."/>
            <person name="Larimer F."/>
            <person name="Land M."/>
            <person name="Hauser L."/>
            <person name="Kyrpides N."/>
            <person name="Kim E."/>
            <person name="Johnston A.W.B."/>
            <person name="Todd J.D."/>
            <person name="Rogers R."/>
            <person name="Wexler M."/>
            <person name="Bond P.L."/>
            <person name="Li Y."/>
            <person name="Richardson P."/>
        </authorList>
    </citation>
    <scope>NUCLEOTIDE SEQUENCE [LARGE SCALE GENOMIC DNA]</scope>
    <source>
        <strain evidence="2">MWYL1</strain>
    </source>
</reference>
<accession>A6VZD3</accession>
<feature type="transmembrane region" description="Helical" evidence="1">
    <location>
        <begin position="36"/>
        <end position="54"/>
    </location>
</feature>
<evidence type="ECO:0008006" key="3">
    <source>
        <dbReference type="Google" id="ProtNLM"/>
    </source>
</evidence>
<feature type="transmembrane region" description="Helical" evidence="1">
    <location>
        <begin position="66"/>
        <end position="90"/>
    </location>
</feature>
<feature type="transmembrane region" description="Helical" evidence="1">
    <location>
        <begin position="110"/>
        <end position="131"/>
    </location>
</feature>
<protein>
    <recommendedName>
        <fullName evidence="3">Transmembrane protein</fullName>
    </recommendedName>
</protein>
<sequence>MFYLKSLFAIFILAIANTLSDNIFMHFGIPITSQDIVFTLGSLLAIHCWFKVNLGELMGDSVAHLSWFKLIGSVMVTLFCFALGVVFTYYGFKYPLMFMEGRRGSTGHGYSMAAFGVATLLFSTTLLYFTLSKRLKARHNKTR</sequence>
<keyword evidence="1" id="KW-1133">Transmembrane helix</keyword>